<feature type="compositionally biased region" description="Polar residues" evidence="1">
    <location>
        <begin position="105"/>
        <end position="117"/>
    </location>
</feature>
<feature type="region of interest" description="Disordered" evidence="1">
    <location>
        <begin position="308"/>
        <end position="327"/>
    </location>
</feature>
<gene>
    <name evidence="2" type="ORF">D9611_007923</name>
</gene>
<accession>A0A8H5CGI8</accession>
<proteinExistence type="predicted"/>
<dbReference type="EMBL" id="JAACJK010000004">
    <property type="protein sequence ID" value="KAF5340358.1"/>
    <property type="molecule type" value="Genomic_DNA"/>
</dbReference>
<organism evidence="2 3">
    <name type="scientific">Ephemerocybe angulata</name>
    <dbReference type="NCBI Taxonomy" id="980116"/>
    <lineage>
        <taxon>Eukaryota</taxon>
        <taxon>Fungi</taxon>
        <taxon>Dikarya</taxon>
        <taxon>Basidiomycota</taxon>
        <taxon>Agaricomycotina</taxon>
        <taxon>Agaricomycetes</taxon>
        <taxon>Agaricomycetidae</taxon>
        <taxon>Agaricales</taxon>
        <taxon>Agaricineae</taxon>
        <taxon>Psathyrellaceae</taxon>
        <taxon>Ephemerocybe</taxon>
    </lineage>
</organism>
<feature type="compositionally biased region" description="Polar residues" evidence="1">
    <location>
        <begin position="81"/>
        <end position="92"/>
    </location>
</feature>
<dbReference type="AlphaFoldDB" id="A0A8H5CGI8"/>
<feature type="compositionally biased region" description="Low complexity" evidence="1">
    <location>
        <begin position="65"/>
        <end position="80"/>
    </location>
</feature>
<evidence type="ECO:0000313" key="2">
    <source>
        <dbReference type="EMBL" id="KAF5340358.1"/>
    </source>
</evidence>
<dbReference type="Proteomes" id="UP000541558">
    <property type="component" value="Unassembled WGS sequence"/>
</dbReference>
<evidence type="ECO:0000256" key="1">
    <source>
        <dbReference type="SAM" id="MobiDB-lite"/>
    </source>
</evidence>
<feature type="region of interest" description="Disordered" evidence="1">
    <location>
        <begin position="254"/>
        <end position="273"/>
    </location>
</feature>
<name>A0A8H5CGI8_9AGAR</name>
<dbReference type="OrthoDB" id="3222060at2759"/>
<feature type="region of interest" description="Disordered" evidence="1">
    <location>
        <begin position="447"/>
        <end position="469"/>
    </location>
</feature>
<reference evidence="2 3" key="1">
    <citation type="journal article" date="2020" name="ISME J.">
        <title>Uncovering the hidden diversity of litter-decomposition mechanisms in mushroom-forming fungi.</title>
        <authorList>
            <person name="Floudas D."/>
            <person name="Bentzer J."/>
            <person name="Ahren D."/>
            <person name="Johansson T."/>
            <person name="Persson P."/>
            <person name="Tunlid A."/>
        </authorList>
    </citation>
    <scope>NUCLEOTIDE SEQUENCE [LARGE SCALE GENOMIC DNA]</scope>
    <source>
        <strain evidence="2 3">CBS 175.51</strain>
    </source>
</reference>
<feature type="compositionally biased region" description="Low complexity" evidence="1">
    <location>
        <begin position="27"/>
        <end position="57"/>
    </location>
</feature>
<comment type="caution">
    <text evidence="2">The sequence shown here is derived from an EMBL/GenBank/DDBJ whole genome shotgun (WGS) entry which is preliminary data.</text>
</comment>
<feature type="region of interest" description="Disordered" evidence="1">
    <location>
        <begin position="20"/>
        <end position="168"/>
    </location>
</feature>
<keyword evidence="3" id="KW-1185">Reference proteome</keyword>
<feature type="compositionally biased region" description="Basic and acidic residues" evidence="1">
    <location>
        <begin position="457"/>
        <end position="469"/>
    </location>
</feature>
<sequence>MDSPFNHWMPYPSKTHIKEEAPDSFAILPSPSIPSSSLSVTSSPSSSSSRRGSSTGPKRQRPYPSLSSRRSQSNMSSSHSYGTWSGLRNGSGRTHPPVERRSSDGEQSAYSTINPYMNESYMANMADELRPPSSNSSLTSSLTGAMGDNSLSNPSRSSRSPPSTAIFSGALPSQDLSWTNNQMNMAMSNATYSSHANLGFSNMGTPPVNTMPFNDYTRNPSPPESIAPPSPPYSQAFADQFNRNQMGMSGRSTVGYSGSSMPTSYSPDATMSSEGASAQQEMRRLRRRVQELEMELNRSRAAIDTLRSNVPNSNTLPTPPHSSSFQSGWKARTEARKKLFCSLNRAGNALCAWHDSRRERRAFPPRNAPPGYLNCGCTYNEALFEESLSRHGVGSYHPGETVRMDPALRNPLLKLLENRYGYKDGDFEHDPITEEWVEGESPALWEQKAHSGQVVRRRPDASNSDRDRS</sequence>
<protein>
    <submittedName>
        <fullName evidence="2">Uncharacterized protein</fullName>
    </submittedName>
</protein>
<feature type="compositionally biased region" description="Low complexity" evidence="1">
    <location>
        <begin position="133"/>
        <end position="163"/>
    </location>
</feature>
<evidence type="ECO:0000313" key="3">
    <source>
        <dbReference type="Proteomes" id="UP000541558"/>
    </source>
</evidence>